<dbReference type="Gene3D" id="3.40.190.10">
    <property type="entry name" value="Periplasmic binding protein-like II"/>
    <property type="match status" value="2"/>
</dbReference>
<dbReference type="EMBL" id="JPVZ01000012">
    <property type="protein sequence ID" value="OAZ07954.1"/>
    <property type="molecule type" value="Genomic_DNA"/>
</dbReference>
<dbReference type="SUPFAM" id="SSF53850">
    <property type="entry name" value="Periplasmic binding protein-like II"/>
    <property type="match status" value="1"/>
</dbReference>
<dbReference type="AlphaFoldDB" id="A0A853KVF7"/>
<proteinExistence type="predicted"/>
<comment type="caution">
    <text evidence="1">The sequence shown here is derived from an EMBL/GenBank/DDBJ whole genome shotgun (WGS) entry which is preliminary data.</text>
</comment>
<dbReference type="RefSeq" id="WP_064782337.1">
    <property type="nucleotide sequence ID" value="NZ_JPVZ01000012.1"/>
</dbReference>
<protein>
    <recommendedName>
        <fullName evidence="3">SsuA/THI5-like domain-containing protein</fullName>
    </recommendedName>
</protein>
<organism evidence="1 2">
    <name type="scientific">Thalassospira tepidiphila MCCC 1A03514</name>
    <dbReference type="NCBI Taxonomy" id="1177930"/>
    <lineage>
        <taxon>Bacteria</taxon>
        <taxon>Pseudomonadati</taxon>
        <taxon>Pseudomonadota</taxon>
        <taxon>Alphaproteobacteria</taxon>
        <taxon>Rhodospirillales</taxon>
        <taxon>Thalassospiraceae</taxon>
        <taxon>Thalassospira</taxon>
    </lineage>
</organism>
<sequence>MALRKPNAIVRSCMLAVIFLAALFLSFELLPSAKADEEVCLKIALPEMADHVRSAERYRAAMAEAGLCVQPVWLPNKRTAVSLKRGEIDGVFASGETIRQSAGVPLVSGAVVVGRPKSLLITADDTVKSLSDLKNKEIGVWLGDDHGKQELVGLADIVTVPGGAGMMLRMLRHGRLDGLLIDDFSLNQTEGVPEGYRTIELETLTTYSWLRKEYEALLPQFDRGTYLFRAALEPEMETETKS</sequence>
<evidence type="ECO:0008006" key="3">
    <source>
        <dbReference type="Google" id="ProtNLM"/>
    </source>
</evidence>
<reference evidence="1 2" key="1">
    <citation type="submission" date="2014-07" db="EMBL/GenBank/DDBJ databases">
        <title>Draft genome sequence of Thalassospira tepidiphila 1-1B.</title>
        <authorList>
            <person name="Lai Q."/>
            <person name="Shao Z."/>
        </authorList>
    </citation>
    <scope>NUCLEOTIDE SEQUENCE [LARGE SCALE GENOMIC DNA]</scope>
    <source>
        <strain evidence="1 2">MCCC 1A03514</strain>
    </source>
</reference>
<evidence type="ECO:0000313" key="2">
    <source>
        <dbReference type="Proteomes" id="UP000094009"/>
    </source>
</evidence>
<accession>A0A853KVF7</accession>
<dbReference type="Proteomes" id="UP000094009">
    <property type="component" value="Unassembled WGS sequence"/>
</dbReference>
<name>A0A853KVF7_9PROT</name>
<evidence type="ECO:0000313" key="1">
    <source>
        <dbReference type="EMBL" id="OAZ07954.1"/>
    </source>
</evidence>
<gene>
    <name evidence="1" type="ORF">TH4_19315</name>
</gene>